<accession>A0ABZ1FU40</accession>
<dbReference type="PANTHER" id="PTHR47506:SF6">
    <property type="entry name" value="HTH-TYPE TRANSCRIPTIONAL REPRESSOR NEMR"/>
    <property type="match status" value="1"/>
</dbReference>
<dbReference type="EMBL" id="CP109106">
    <property type="protein sequence ID" value="WSB73457.1"/>
    <property type="molecule type" value="Genomic_DNA"/>
</dbReference>
<protein>
    <submittedName>
        <fullName evidence="5">TetR/AcrR family transcriptional regulator</fullName>
    </submittedName>
</protein>
<dbReference type="Gene3D" id="1.10.10.60">
    <property type="entry name" value="Homeodomain-like"/>
    <property type="match status" value="1"/>
</dbReference>
<dbReference type="InterPro" id="IPR011075">
    <property type="entry name" value="TetR_C"/>
</dbReference>
<keyword evidence="2" id="KW-0804">Transcription</keyword>
<dbReference type="InterPro" id="IPR036271">
    <property type="entry name" value="Tet_transcr_reg_TetR-rel_C_sf"/>
</dbReference>
<evidence type="ECO:0000313" key="5">
    <source>
        <dbReference type="EMBL" id="WSB73457.1"/>
    </source>
</evidence>
<reference evidence="5 6" key="1">
    <citation type="submission" date="2022-10" db="EMBL/GenBank/DDBJ databases">
        <title>The complete genomes of actinobacterial strains from the NBC collection.</title>
        <authorList>
            <person name="Joergensen T.S."/>
            <person name="Alvarez Arevalo M."/>
            <person name="Sterndorff E.B."/>
            <person name="Faurdal D."/>
            <person name="Vuksanovic O."/>
            <person name="Mourched A.-S."/>
            <person name="Charusanti P."/>
            <person name="Shaw S."/>
            <person name="Blin K."/>
            <person name="Weber T."/>
        </authorList>
    </citation>
    <scope>NUCLEOTIDE SEQUENCE [LARGE SCALE GENOMIC DNA]</scope>
    <source>
        <strain evidence="5 6">NBC 01774</strain>
    </source>
</reference>
<keyword evidence="1" id="KW-0805">Transcription regulation</keyword>
<dbReference type="SUPFAM" id="SSF46689">
    <property type="entry name" value="Homeodomain-like"/>
    <property type="match status" value="1"/>
</dbReference>
<feature type="compositionally biased region" description="Basic and acidic residues" evidence="3">
    <location>
        <begin position="1"/>
        <end position="12"/>
    </location>
</feature>
<organism evidence="5 6">
    <name type="scientific">Streptomyces decoyicus</name>
    <dbReference type="NCBI Taxonomy" id="249567"/>
    <lineage>
        <taxon>Bacteria</taxon>
        <taxon>Bacillati</taxon>
        <taxon>Actinomycetota</taxon>
        <taxon>Actinomycetes</taxon>
        <taxon>Kitasatosporales</taxon>
        <taxon>Streptomycetaceae</taxon>
        <taxon>Streptomyces</taxon>
    </lineage>
</organism>
<dbReference type="InterPro" id="IPR009057">
    <property type="entry name" value="Homeodomain-like_sf"/>
</dbReference>
<name>A0ABZ1FU40_9ACTN</name>
<feature type="region of interest" description="Disordered" evidence="3">
    <location>
        <begin position="1"/>
        <end position="25"/>
    </location>
</feature>
<evidence type="ECO:0000256" key="1">
    <source>
        <dbReference type="ARBA" id="ARBA00023015"/>
    </source>
</evidence>
<dbReference type="PANTHER" id="PTHR47506">
    <property type="entry name" value="TRANSCRIPTIONAL REGULATORY PROTEIN"/>
    <property type="match status" value="1"/>
</dbReference>
<dbReference type="Proteomes" id="UP001344251">
    <property type="component" value="Chromosome"/>
</dbReference>
<evidence type="ECO:0000256" key="3">
    <source>
        <dbReference type="SAM" id="MobiDB-lite"/>
    </source>
</evidence>
<gene>
    <name evidence="5" type="ORF">OG863_39005</name>
</gene>
<evidence type="ECO:0000256" key="2">
    <source>
        <dbReference type="ARBA" id="ARBA00023163"/>
    </source>
</evidence>
<dbReference type="Gene3D" id="1.10.357.10">
    <property type="entry name" value="Tetracycline Repressor, domain 2"/>
    <property type="match status" value="1"/>
</dbReference>
<dbReference type="RefSeq" id="WP_326623052.1">
    <property type="nucleotide sequence ID" value="NZ_CP109106.1"/>
</dbReference>
<evidence type="ECO:0000313" key="6">
    <source>
        <dbReference type="Proteomes" id="UP001344251"/>
    </source>
</evidence>
<proteinExistence type="predicted"/>
<dbReference type="SUPFAM" id="SSF48498">
    <property type="entry name" value="Tetracyclin repressor-like, C-terminal domain"/>
    <property type="match status" value="1"/>
</dbReference>
<evidence type="ECO:0000259" key="4">
    <source>
        <dbReference type="Pfam" id="PF16925"/>
    </source>
</evidence>
<keyword evidence="6" id="KW-1185">Reference proteome</keyword>
<feature type="domain" description="Tetracyclin repressor-like C-terminal" evidence="4">
    <location>
        <begin position="109"/>
        <end position="207"/>
    </location>
</feature>
<sequence length="226" mass="24221">MSELRQRSDQDAVVHPGGGEGSGTVISDQRLLRGARSRRTIVRHAVDVASLEGLGGLSLGRLATDLGISKSGVQTLFGTKENLQAAAVEVARDVFNEAVVHPARTAPRGAARVRALIERWIEYAEVPLFPGGCFWAANLADFDSRPGRVRDALSHCQRAWRDLIAGELRHGADAGEIAELDVDLAAFQIDAVLMAANTALRIGDEEAGDVVDKVRRVAEGFLAPPR</sequence>
<dbReference type="Pfam" id="PF16925">
    <property type="entry name" value="TetR_C_13"/>
    <property type="match status" value="1"/>
</dbReference>